<gene>
    <name evidence="1" type="ORF">METZ01_LOCUS457459</name>
</gene>
<feature type="non-terminal residue" evidence="1">
    <location>
        <position position="1"/>
    </location>
</feature>
<organism evidence="1">
    <name type="scientific">marine metagenome</name>
    <dbReference type="NCBI Taxonomy" id="408172"/>
    <lineage>
        <taxon>unclassified sequences</taxon>
        <taxon>metagenomes</taxon>
        <taxon>ecological metagenomes</taxon>
    </lineage>
</organism>
<proteinExistence type="predicted"/>
<sequence length="36" mass="4180">TTSMKRNQPVCLRNLLQQLERRSILTGRNGVPAWKN</sequence>
<accession>A0A383ABP2</accession>
<dbReference type="AlphaFoldDB" id="A0A383ABP2"/>
<feature type="non-terminal residue" evidence="1">
    <location>
        <position position="36"/>
    </location>
</feature>
<evidence type="ECO:0000313" key="1">
    <source>
        <dbReference type="EMBL" id="SVE04605.1"/>
    </source>
</evidence>
<protein>
    <submittedName>
        <fullName evidence="1">Uncharacterized protein</fullName>
    </submittedName>
</protein>
<name>A0A383ABP2_9ZZZZ</name>
<dbReference type="EMBL" id="UINC01190441">
    <property type="protein sequence ID" value="SVE04605.1"/>
    <property type="molecule type" value="Genomic_DNA"/>
</dbReference>
<reference evidence="1" key="1">
    <citation type="submission" date="2018-05" db="EMBL/GenBank/DDBJ databases">
        <authorList>
            <person name="Lanie J.A."/>
            <person name="Ng W.-L."/>
            <person name="Kazmierczak K.M."/>
            <person name="Andrzejewski T.M."/>
            <person name="Davidsen T.M."/>
            <person name="Wayne K.J."/>
            <person name="Tettelin H."/>
            <person name="Glass J.I."/>
            <person name="Rusch D."/>
            <person name="Podicherti R."/>
            <person name="Tsui H.-C.T."/>
            <person name="Winkler M.E."/>
        </authorList>
    </citation>
    <scope>NUCLEOTIDE SEQUENCE</scope>
</reference>